<dbReference type="SMART" id="SM00086">
    <property type="entry name" value="PAC"/>
    <property type="match status" value="2"/>
</dbReference>
<feature type="domain" description="GGDEF" evidence="3">
    <location>
        <begin position="538"/>
        <end position="676"/>
    </location>
</feature>
<evidence type="ECO:0000313" key="5">
    <source>
        <dbReference type="Proteomes" id="UP000274033"/>
    </source>
</evidence>
<dbReference type="InterPro" id="IPR035965">
    <property type="entry name" value="PAS-like_dom_sf"/>
</dbReference>
<dbReference type="InterPro" id="IPR029787">
    <property type="entry name" value="Nucleotide_cyclase"/>
</dbReference>
<dbReference type="OrthoDB" id="9759607at2"/>
<feature type="domain" description="PAC" evidence="2">
    <location>
        <begin position="330"/>
        <end position="382"/>
    </location>
</feature>
<dbReference type="Pfam" id="PF13426">
    <property type="entry name" value="PAS_9"/>
    <property type="match status" value="1"/>
</dbReference>
<accession>A0A3N9UID5</accession>
<dbReference type="InterPro" id="IPR013656">
    <property type="entry name" value="PAS_4"/>
</dbReference>
<dbReference type="CDD" id="cd00130">
    <property type="entry name" value="PAS"/>
    <property type="match status" value="3"/>
</dbReference>
<dbReference type="RefSeq" id="WP_124762924.1">
    <property type="nucleotide sequence ID" value="NZ_JAFBDY010000002.1"/>
</dbReference>
<dbReference type="InterPro" id="IPR052155">
    <property type="entry name" value="Biofilm_reg_signaling"/>
</dbReference>
<dbReference type="SMART" id="SM00267">
    <property type="entry name" value="GGDEF"/>
    <property type="match status" value="1"/>
</dbReference>
<dbReference type="InterPro" id="IPR013655">
    <property type="entry name" value="PAS_fold_3"/>
</dbReference>
<feature type="domain" description="PAS" evidence="1">
    <location>
        <begin position="383"/>
        <end position="428"/>
    </location>
</feature>
<protein>
    <submittedName>
        <fullName evidence="4">Diguanylate cyclase</fullName>
    </submittedName>
</protein>
<dbReference type="InterPro" id="IPR000014">
    <property type="entry name" value="PAS"/>
</dbReference>
<dbReference type="PROSITE" id="PS50887">
    <property type="entry name" value="GGDEF"/>
    <property type="match status" value="1"/>
</dbReference>
<dbReference type="PANTHER" id="PTHR44757">
    <property type="entry name" value="DIGUANYLATE CYCLASE DGCP"/>
    <property type="match status" value="1"/>
</dbReference>
<comment type="caution">
    <text evidence="4">The sequence shown here is derived from an EMBL/GenBank/DDBJ whole genome shotgun (WGS) entry which is preliminary data.</text>
</comment>
<dbReference type="SMART" id="SM00091">
    <property type="entry name" value="PAS"/>
    <property type="match status" value="4"/>
</dbReference>
<dbReference type="CDD" id="cd01949">
    <property type="entry name" value="GGDEF"/>
    <property type="match status" value="1"/>
</dbReference>
<dbReference type="NCBIfam" id="TIGR00254">
    <property type="entry name" value="GGDEF"/>
    <property type="match status" value="1"/>
</dbReference>
<dbReference type="Gene3D" id="3.30.70.270">
    <property type="match status" value="1"/>
</dbReference>
<dbReference type="PROSITE" id="PS50112">
    <property type="entry name" value="PAS"/>
    <property type="match status" value="1"/>
</dbReference>
<dbReference type="SUPFAM" id="SSF55073">
    <property type="entry name" value="Nucleotide cyclase"/>
    <property type="match status" value="1"/>
</dbReference>
<reference evidence="4 5" key="1">
    <citation type="journal article" date="2013" name="J. Microbiol.">
        <title>Lysinibacillus chungkukjangi sp. nov., isolated from Chungkukjang, Korean fermented soybean food.</title>
        <authorList>
            <person name="Kim S.J."/>
            <person name="Jang Y.H."/>
            <person name="Hamada M."/>
            <person name="Ahn J.H."/>
            <person name="Weon H.Y."/>
            <person name="Suzuki K."/>
            <person name="Whang K.S."/>
            <person name="Kwon S.W."/>
        </authorList>
    </citation>
    <scope>NUCLEOTIDE SEQUENCE [LARGE SCALE GENOMIC DNA]</scope>
    <source>
        <strain evidence="4 5">MCCC 1A12701</strain>
    </source>
</reference>
<dbReference type="InterPro" id="IPR001610">
    <property type="entry name" value="PAC"/>
</dbReference>
<dbReference type="NCBIfam" id="TIGR00229">
    <property type="entry name" value="sensory_box"/>
    <property type="match status" value="3"/>
</dbReference>
<dbReference type="Pfam" id="PF08448">
    <property type="entry name" value="PAS_4"/>
    <property type="match status" value="2"/>
</dbReference>
<dbReference type="AlphaFoldDB" id="A0A3N9UID5"/>
<dbReference type="InterPro" id="IPR043128">
    <property type="entry name" value="Rev_trsase/Diguanyl_cyclase"/>
</dbReference>
<evidence type="ECO:0000259" key="3">
    <source>
        <dbReference type="PROSITE" id="PS50887"/>
    </source>
</evidence>
<dbReference type="Pfam" id="PF08447">
    <property type="entry name" value="PAS_3"/>
    <property type="match status" value="1"/>
</dbReference>
<keyword evidence="5" id="KW-1185">Reference proteome</keyword>
<name>A0A3N9UID5_9BACI</name>
<dbReference type="InterPro" id="IPR000160">
    <property type="entry name" value="GGDEF_dom"/>
</dbReference>
<dbReference type="PROSITE" id="PS50113">
    <property type="entry name" value="PAC"/>
    <property type="match status" value="1"/>
</dbReference>
<gene>
    <name evidence="4" type="ORF">EBB45_04105</name>
</gene>
<evidence type="ECO:0000259" key="1">
    <source>
        <dbReference type="PROSITE" id="PS50112"/>
    </source>
</evidence>
<dbReference type="SUPFAM" id="SSF55785">
    <property type="entry name" value="PYP-like sensor domain (PAS domain)"/>
    <property type="match status" value="4"/>
</dbReference>
<evidence type="ECO:0000313" key="4">
    <source>
        <dbReference type="EMBL" id="RQW75810.1"/>
    </source>
</evidence>
<dbReference type="EMBL" id="RRCT01000002">
    <property type="protein sequence ID" value="RQW75810.1"/>
    <property type="molecule type" value="Genomic_DNA"/>
</dbReference>
<evidence type="ECO:0000259" key="2">
    <source>
        <dbReference type="PROSITE" id="PS50113"/>
    </source>
</evidence>
<sequence length="677" mass="78662">MNNQFLTEEQFNLLFKNSKNFVFFIKKNPDDYEYVYINDSAKEKLLSGNVCGKNLSDVMPPIQYETIRENYDRAIDSGKQIEYQDYIYLDNEVRKYESTVFPSFLDGDIYLLTITKEISYDRDVDDKYLFMRSVFFHSFLSTVLISNDGRLLEANPQFLNDFNINIDEVRGRGFLELPIINQKNVEQLKNYFSQAHNGITLSSKLITFIDGEGELRSFTATFTPLLKGEKEVIAVFIILQEITHYIRQEKALRVTSNGLNNFKNALNNAAEVSITNINGVMIDVNDRFIEQTEFSREELIGSTHRLINSRYHTKGFFDNLWKTINSGEVWRGEICNRTKYGVTYWVDSTIIPLVDENGQIEQYLSINFNITEKKRMLTELHNIENMFKMITENTNDLIVITNEDGIIQFASSAYCKKLGYTVEELIGQFYTQILTKESKEIWNAELYNLTGNSKIELIHESKEGICLWTECNYTVVNNYLRNNGSQIIMVSREITERKEFENKLLFLAYHDTLTHLPNRRYIQKEFPYFLEKAKSNKESIAVLYVDGDNFKTVNDRFGHDVGDEFIKQFGKALSKSVRYQDLVVRVGGDEFVLVITGLNLNKTYREQQLQHIINRIKENLKVGWSIGGNHFSPTSSMGISFYPDHGSTLDELMDCADRALHDIKVISKDSYKIYTHE</sequence>
<dbReference type="Proteomes" id="UP000274033">
    <property type="component" value="Unassembled WGS sequence"/>
</dbReference>
<organism evidence="4 5">
    <name type="scientific">Lysinibacillus composti</name>
    <dbReference type="NCBI Taxonomy" id="720633"/>
    <lineage>
        <taxon>Bacteria</taxon>
        <taxon>Bacillati</taxon>
        <taxon>Bacillota</taxon>
        <taxon>Bacilli</taxon>
        <taxon>Bacillales</taxon>
        <taxon>Bacillaceae</taxon>
        <taxon>Lysinibacillus</taxon>
    </lineage>
</organism>
<dbReference type="PANTHER" id="PTHR44757:SF2">
    <property type="entry name" value="BIOFILM ARCHITECTURE MAINTENANCE PROTEIN MBAA"/>
    <property type="match status" value="1"/>
</dbReference>
<dbReference type="InterPro" id="IPR000700">
    <property type="entry name" value="PAS-assoc_C"/>
</dbReference>
<dbReference type="Gene3D" id="3.30.450.20">
    <property type="entry name" value="PAS domain"/>
    <property type="match status" value="4"/>
</dbReference>
<proteinExistence type="predicted"/>
<dbReference type="Pfam" id="PF00990">
    <property type="entry name" value="GGDEF"/>
    <property type="match status" value="1"/>
</dbReference>